<keyword evidence="6" id="KW-0812">Transmembrane</keyword>
<keyword evidence="8" id="KW-1185">Reference proteome</keyword>
<dbReference type="GO" id="GO:0016705">
    <property type="term" value="F:oxidoreductase activity, acting on paired donors, with incorporation or reduction of molecular oxygen"/>
    <property type="evidence" value="ECO:0007669"/>
    <property type="project" value="InterPro"/>
</dbReference>
<organism evidence="7 8">
    <name type="scientific">Lophiotrema nucula</name>
    <dbReference type="NCBI Taxonomy" id="690887"/>
    <lineage>
        <taxon>Eukaryota</taxon>
        <taxon>Fungi</taxon>
        <taxon>Dikarya</taxon>
        <taxon>Ascomycota</taxon>
        <taxon>Pezizomycotina</taxon>
        <taxon>Dothideomycetes</taxon>
        <taxon>Pleosporomycetidae</taxon>
        <taxon>Pleosporales</taxon>
        <taxon>Lophiotremataceae</taxon>
        <taxon>Lophiotrema</taxon>
    </lineage>
</organism>
<dbReference type="OrthoDB" id="3934656at2759"/>
<evidence type="ECO:0000256" key="3">
    <source>
        <dbReference type="ARBA" id="ARBA00023004"/>
    </source>
</evidence>
<keyword evidence="6" id="KW-1133">Transmembrane helix</keyword>
<dbReference type="Gene3D" id="1.10.630.10">
    <property type="entry name" value="Cytochrome P450"/>
    <property type="match status" value="1"/>
</dbReference>
<dbReference type="InterPro" id="IPR036396">
    <property type="entry name" value="Cyt_P450_sf"/>
</dbReference>
<evidence type="ECO:0000313" key="7">
    <source>
        <dbReference type="EMBL" id="KAF2110816.1"/>
    </source>
</evidence>
<evidence type="ECO:0000256" key="6">
    <source>
        <dbReference type="SAM" id="Phobius"/>
    </source>
</evidence>
<dbReference type="InterPro" id="IPR001128">
    <property type="entry name" value="Cyt_P450"/>
</dbReference>
<comment type="similarity">
    <text evidence="5">Belongs to the cytochrome P450 family.</text>
</comment>
<dbReference type="PANTHER" id="PTHR24305">
    <property type="entry name" value="CYTOCHROME P450"/>
    <property type="match status" value="1"/>
</dbReference>
<dbReference type="GO" id="GO:0004497">
    <property type="term" value="F:monooxygenase activity"/>
    <property type="evidence" value="ECO:0007669"/>
    <property type="project" value="UniProtKB-KW"/>
</dbReference>
<dbReference type="CDD" id="cd11060">
    <property type="entry name" value="CYP57A1-like"/>
    <property type="match status" value="1"/>
</dbReference>
<gene>
    <name evidence="7" type="ORF">BDV96DRAFT_500314</name>
</gene>
<dbReference type="GO" id="GO:0005506">
    <property type="term" value="F:iron ion binding"/>
    <property type="evidence" value="ECO:0007669"/>
    <property type="project" value="InterPro"/>
</dbReference>
<proteinExistence type="inferred from homology"/>
<keyword evidence="5" id="KW-0503">Monooxygenase</keyword>
<evidence type="ECO:0000313" key="8">
    <source>
        <dbReference type="Proteomes" id="UP000799770"/>
    </source>
</evidence>
<accession>A0A6A5YUY4</accession>
<dbReference type="InterPro" id="IPR002401">
    <property type="entry name" value="Cyt_P450_E_grp-I"/>
</dbReference>
<feature type="transmembrane region" description="Helical" evidence="6">
    <location>
        <begin position="12"/>
        <end position="31"/>
    </location>
</feature>
<evidence type="ECO:0000256" key="1">
    <source>
        <dbReference type="ARBA" id="ARBA00001971"/>
    </source>
</evidence>
<evidence type="ECO:0000256" key="5">
    <source>
        <dbReference type="RuleBase" id="RU000461"/>
    </source>
</evidence>
<dbReference type="InterPro" id="IPR017972">
    <property type="entry name" value="Cyt_P450_CS"/>
</dbReference>
<dbReference type="SUPFAM" id="SSF48264">
    <property type="entry name" value="Cytochrome P450"/>
    <property type="match status" value="1"/>
</dbReference>
<evidence type="ECO:0000256" key="2">
    <source>
        <dbReference type="ARBA" id="ARBA00022723"/>
    </source>
</evidence>
<feature type="binding site" description="axial binding residue" evidence="4">
    <location>
        <position position="463"/>
    </location>
    <ligand>
        <name>heme</name>
        <dbReference type="ChEBI" id="CHEBI:30413"/>
    </ligand>
    <ligandPart>
        <name>Fe</name>
        <dbReference type="ChEBI" id="CHEBI:18248"/>
    </ligandPart>
</feature>
<dbReference type="PROSITE" id="PS00086">
    <property type="entry name" value="CYTOCHROME_P450"/>
    <property type="match status" value="1"/>
</dbReference>
<dbReference type="PRINTS" id="PR00463">
    <property type="entry name" value="EP450I"/>
</dbReference>
<protein>
    <submittedName>
        <fullName evidence="7">Cytochrome P450</fullName>
    </submittedName>
</protein>
<dbReference type="AlphaFoldDB" id="A0A6A5YUY4"/>
<keyword evidence="5" id="KW-0560">Oxidoreductase</keyword>
<dbReference type="Proteomes" id="UP000799770">
    <property type="component" value="Unassembled WGS sequence"/>
</dbReference>
<keyword evidence="3 4" id="KW-0408">Iron</keyword>
<name>A0A6A5YUY4_9PLEO</name>
<dbReference type="PRINTS" id="PR00385">
    <property type="entry name" value="P450"/>
</dbReference>
<reference evidence="7" key="1">
    <citation type="journal article" date="2020" name="Stud. Mycol.">
        <title>101 Dothideomycetes genomes: a test case for predicting lifestyles and emergence of pathogens.</title>
        <authorList>
            <person name="Haridas S."/>
            <person name="Albert R."/>
            <person name="Binder M."/>
            <person name="Bloem J."/>
            <person name="Labutti K."/>
            <person name="Salamov A."/>
            <person name="Andreopoulos B."/>
            <person name="Baker S."/>
            <person name="Barry K."/>
            <person name="Bills G."/>
            <person name="Bluhm B."/>
            <person name="Cannon C."/>
            <person name="Castanera R."/>
            <person name="Culley D."/>
            <person name="Daum C."/>
            <person name="Ezra D."/>
            <person name="Gonzalez J."/>
            <person name="Henrissat B."/>
            <person name="Kuo A."/>
            <person name="Liang C."/>
            <person name="Lipzen A."/>
            <person name="Lutzoni F."/>
            <person name="Magnuson J."/>
            <person name="Mondo S."/>
            <person name="Nolan M."/>
            <person name="Ohm R."/>
            <person name="Pangilinan J."/>
            <person name="Park H.-J."/>
            <person name="Ramirez L."/>
            <person name="Alfaro M."/>
            <person name="Sun H."/>
            <person name="Tritt A."/>
            <person name="Yoshinaga Y."/>
            <person name="Zwiers L.-H."/>
            <person name="Turgeon B."/>
            <person name="Goodwin S."/>
            <person name="Spatafora J."/>
            <person name="Crous P."/>
            <person name="Grigoriev I."/>
        </authorList>
    </citation>
    <scope>NUCLEOTIDE SEQUENCE</scope>
    <source>
        <strain evidence="7">CBS 627.86</strain>
    </source>
</reference>
<dbReference type="InterPro" id="IPR050121">
    <property type="entry name" value="Cytochrome_P450_monoxygenase"/>
</dbReference>
<dbReference type="Pfam" id="PF00067">
    <property type="entry name" value="p450"/>
    <property type="match status" value="1"/>
</dbReference>
<keyword evidence="4 5" id="KW-0349">Heme</keyword>
<sequence>MAEAQETSSLHLLSLLTPANVLFAFFAYLALRFTYQIVYYRFFHPIRHFPGPFWASVTRLWIAYHNIKADECELELALHRKYGPVLRITPTLLLVSDATKLPEVYNRQANKSNHYITGSFGKTESLFNMREHKIHAHFRKIAAGPYAFSNIRKMEPLVDHRIEDWLDRINDLFVKDRRKKFDFAPWAVYMAYDIISEVGFGAPFGFVASGSDVGGLIQGFHDGLLPFGIMARLWPFTDFIKSTFLGRYLIAKPEDDSGIGMLMRFRDKLIVQRQRELEEGKKGRVDLLQTFLDARTEEGRPLEMEYIKAEILLVLLAGADTTGTAFQAMMFYIMSNEGVYEKLMEEIDRVTREGELSSLPQYDEVLAHCPYYVACVKESMRRLCPSAPNIFPRLVGKGGMDLHGKFAPEGTEITCNPWLVHRDEIIYGPDACEFRPERWLESEEKAKEYNRLSMVFGYGARVCLGKDIALMELYKAPLQFFRTFKPTLDKQKPGTFVVKGGVGFWENMWVTLDRRANAK</sequence>
<dbReference type="FunFam" id="1.10.630.10:FF:000113">
    <property type="entry name" value="Cytochrome P450 monooxygenase, putative"/>
    <property type="match status" value="1"/>
</dbReference>
<dbReference type="PANTHER" id="PTHR24305:SF85">
    <property type="entry name" value="P450, PUTATIVE (EUROFUNG)-RELATED"/>
    <property type="match status" value="1"/>
</dbReference>
<dbReference type="GO" id="GO:0020037">
    <property type="term" value="F:heme binding"/>
    <property type="evidence" value="ECO:0007669"/>
    <property type="project" value="InterPro"/>
</dbReference>
<comment type="cofactor">
    <cofactor evidence="1 4">
        <name>heme</name>
        <dbReference type="ChEBI" id="CHEBI:30413"/>
    </cofactor>
</comment>
<keyword evidence="6" id="KW-0472">Membrane</keyword>
<dbReference type="EMBL" id="ML977336">
    <property type="protein sequence ID" value="KAF2110816.1"/>
    <property type="molecule type" value="Genomic_DNA"/>
</dbReference>
<evidence type="ECO:0000256" key="4">
    <source>
        <dbReference type="PIRSR" id="PIRSR602401-1"/>
    </source>
</evidence>
<keyword evidence="2 4" id="KW-0479">Metal-binding</keyword>